<reference evidence="2" key="1">
    <citation type="submission" date="2020-01" db="EMBL/GenBank/DDBJ databases">
        <authorList>
            <consortium name="DOE Joint Genome Institute"/>
            <person name="Haridas S."/>
            <person name="Albert R."/>
            <person name="Binder M."/>
            <person name="Bloem J."/>
            <person name="Labutti K."/>
            <person name="Salamov A."/>
            <person name="Andreopoulos B."/>
            <person name="Baker S.E."/>
            <person name="Barry K."/>
            <person name="Bills G."/>
            <person name="Bluhm B.H."/>
            <person name="Cannon C."/>
            <person name="Castanera R."/>
            <person name="Culley D.E."/>
            <person name="Daum C."/>
            <person name="Ezra D."/>
            <person name="Gonzalez J.B."/>
            <person name="Henrissat B."/>
            <person name="Kuo A."/>
            <person name="Liang C."/>
            <person name="Lipzen A."/>
            <person name="Lutzoni F."/>
            <person name="Magnuson J."/>
            <person name="Mondo S."/>
            <person name="Nolan M."/>
            <person name="Ohm R."/>
            <person name="Pangilinan J."/>
            <person name="Park H.-J."/>
            <person name="Ramirez L."/>
            <person name="Alfaro M."/>
            <person name="Sun H."/>
            <person name="Tritt A."/>
            <person name="Yoshinaga Y."/>
            <person name="Zwiers L.-H."/>
            <person name="Turgeon B.G."/>
            <person name="Goodwin S.B."/>
            <person name="Spatafora J.W."/>
            <person name="Crous P.W."/>
            <person name="Grigoriev I.V."/>
        </authorList>
    </citation>
    <scope>NUCLEOTIDE SEQUENCE</scope>
    <source>
        <strain evidence="2">CBS 394.84</strain>
    </source>
</reference>
<protein>
    <submittedName>
        <fullName evidence="2">Uncharacterized protein</fullName>
    </submittedName>
</protein>
<dbReference type="EMBL" id="ML976617">
    <property type="protein sequence ID" value="KAF1842941.1"/>
    <property type="molecule type" value="Genomic_DNA"/>
</dbReference>
<evidence type="ECO:0000313" key="2">
    <source>
        <dbReference type="EMBL" id="KAF1842941.1"/>
    </source>
</evidence>
<dbReference type="OrthoDB" id="3762311at2759"/>
<evidence type="ECO:0000313" key="3">
    <source>
        <dbReference type="Proteomes" id="UP000800039"/>
    </source>
</evidence>
<keyword evidence="1" id="KW-0175">Coiled coil</keyword>
<sequence length="248" mass="28673">MPFALFNAATSNKELVVTRDNGSHEVQLPKHAKSDAVKFFLTHMNNLASEKYVREVPFTKNMELNLHLCSVADDLGMRQYTQYIFNGYYYRLQTTVPTPDDVKAIGKVNTPLGDKLFNTVGYRLAKLAWDGEHPNVTAFNTYLVTDTRLAAIVKDLYAKREAAARYQARLEEHRCQEKEADRLEKEHEKRDAAVTKEHLAKDKKKWTDLKHKDAEVRARVIEKKRSGEKLTRQEAAMHYLMFCKRVPV</sequence>
<evidence type="ECO:0000256" key="1">
    <source>
        <dbReference type="SAM" id="Coils"/>
    </source>
</evidence>
<keyword evidence="3" id="KW-1185">Reference proteome</keyword>
<accession>A0A9P4GCC6</accession>
<proteinExistence type="predicted"/>
<organism evidence="2 3">
    <name type="scientific">Cucurbitaria berberidis CBS 394.84</name>
    <dbReference type="NCBI Taxonomy" id="1168544"/>
    <lineage>
        <taxon>Eukaryota</taxon>
        <taxon>Fungi</taxon>
        <taxon>Dikarya</taxon>
        <taxon>Ascomycota</taxon>
        <taxon>Pezizomycotina</taxon>
        <taxon>Dothideomycetes</taxon>
        <taxon>Pleosporomycetidae</taxon>
        <taxon>Pleosporales</taxon>
        <taxon>Pleosporineae</taxon>
        <taxon>Cucurbitariaceae</taxon>
        <taxon>Cucurbitaria</taxon>
    </lineage>
</organism>
<dbReference type="GeneID" id="63846409"/>
<name>A0A9P4GCC6_9PLEO</name>
<feature type="coiled-coil region" evidence="1">
    <location>
        <begin position="163"/>
        <end position="190"/>
    </location>
</feature>
<gene>
    <name evidence="2" type="ORF">K460DRAFT_289945</name>
</gene>
<dbReference type="Proteomes" id="UP000800039">
    <property type="component" value="Unassembled WGS sequence"/>
</dbReference>
<comment type="caution">
    <text evidence="2">The sequence shown here is derived from an EMBL/GenBank/DDBJ whole genome shotgun (WGS) entry which is preliminary data.</text>
</comment>
<dbReference type="RefSeq" id="XP_040785504.1">
    <property type="nucleotide sequence ID" value="XM_040929157.1"/>
</dbReference>
<dbReference type="AlphaFoldDB" id="A0A9P4GCC6"/>